<evidence type="ECO:0000313" key="1">
    <source>
        <dbReference type="EMBL" id="MXU91176.1"/>
    </source>
</evidence>
<accession>A0A6B0UNG5</accession>
<proteinExistence type="predicted"/>
<dbReference type="EMBL" id="GIFC01009093">
    <property type="protein sequence ID" value="MXU91176.1"/>
    <property type="molecule type" value="Transcribed_RNA"/>
</dbReference>
<sequence>MGWPWGCVSLERRVFAVVVRSNVRAILREQVVYNIVKLFFLSQGRRFSIDGVSVFSRCKRSQGVLRHSVVSSRKCVSRRSQSSSAKSASSLRSFLCVWYHKYAQQMRRNPAFFFFLWFGF</sequence>
<name>A0A6B0UNG5_IXORI</name>
<organism evidence="1">
    <name type="scientific">Ixodes ricinus</name>
    <name type="common">Common tick</name>
    <name type="synonym">Acarus ricinus</name>
    <dbReference type="NCBI Taxonomy" id="34613"/>
    <lineage>
        <taxon>Eukaryota</taxon>
        <taxon>Metazoa</taxon>
        <taxon>Ecdysozoa</taxon>
        <taxon>Arthropoda</taxon>
        <taxon>Chelicerata</taxon>
        <taxon>Arachnida</taxon>
        <taxon>Acari</taxon>
        <taxon>Parasitiformes</taxon>
        <taxon>Ixodida</taxon>
        <taxon>Ixodoidea</taxon>
        <taxon>Ixodidae</taxon>
        <taxon>Ixodinae</taxon>
        <taxon>Ixodes</taxon>
    </lineage>
</organism>
<reference evidence="1" key="1">
    <citation type="submission" date="2019-12" db="EMBL/GenBank/DDBJ databases">
        <title>An insight into the sialome of adult female Ixodes ricinus ticks feeding for 6 days.</title>
        <authorList>
            <person name="Perner J."/>
            <person name="Ribeiro J.M.C."/>
        </authorList>
    </citation>
    <scope>NUCLEOTIDE SEQUENCE</scope>
    <source>
        <strain evidence="1">Semi-engorged</strain>
        <tissue evidence="1">Salivary glands</tissue>
    </source>
</reference>
<protein>
    <submittedName>
        <fullName evidence="1">Uncharacterized protein</fullName>
    </submittedName>
</protein>
<dbReference type="AlphaFoldDB" id="A0A6B0UNG5"/>